<evidence type="ECO:0000256" key="4">
    <source>
        <dbReference type="ARBA" id="ARBA00022475"/>
    </source>
</evidence>
<dbReference type="GO" id="GO:0005886">
    <property type="term" value="C:plasma membrane"/>
    <property type="evidence" value="ECO:0007669"/>
    <property type="project" value="UniProtKB-SubCell"/>
</dbReference>
<feature type="transmembrane region" description="Helical" evidence="9">
    <location>
        <begin position="169"/>
        <end position="202"/>
    </location>
</feature>
<accession>A0A386Z8K1</accession>
<dbReference type="EMBL" id="CP032568">
    <property type="protein sequence ID" value="AYF73956.1"/>
    <property type="molecule type" value="Genomic_DNA"/>
</dbReference>
<dbReference type="KEGG" id="nyu:D7D52_08850"/>
<dbReference type="GO" id="GO:0022857">
    <property type="term" value="F:transmembrane transporter activity"/>
    <property type="evidence" value="ECO:0007669"/>
    <property type="project" value="InterPro"/>
</dbReference>
<comment type="subcellular location">
    <subcellularLocation>
        <location evidence="1">Cell membrane</location>
        <topology evidence="1">Multi-pass membrane protein</topology>
    </subcellularLocation>
</comment>
<keyword evidence="5 9" id="KW-0812">Transmembrane</keyword>
<name>A0A386Z8K1_9NOCA</name>
<dbReference type="OrthoDB" id="9782305at2"/>
<evidence type="ECO:0000256" key="1">
    <source>
        <dbReference type="ARBA" id="ARBA00004651"/>
    </source>
</evidence>
<dbReference type="Gene3D" id="1.10.3470.10">
    <property type="entry name" value="ABC transporter involved in vitamin B12 uptake, BtuC"/>
    <property type="match status" value="1"/>
</dbReference>
<feature type="transmembrane region" description="Helical" evidence="9">
    <location>
        <begin position="303"/>
        <end position="333"/>
    </location>
</feature>
<evidence type="ECO:0000256" key="5">
    <source>
        <dbReference type="ARBA" id="ARBA00022692"/>
    </source>
</evidence>
<evidence type="ECO:0000256" key="2">
    <source>
        <dbReference type="ARBA" id="ARBA00007935"/>
    </source>
</evidence>
<dbReference type="AlphaFoldDB" id="A0A386Z8K1"/>
<feature type="transmembrane region" description="Helical" evidence="9">
    <location>
        <begin position="214"/>
        <end position="234"/>
    </location>
</feature>
<evidence type="ECO:0000256" key="6">
    <source>
        <dbReference type="ARBA" id="ARBA00022989"/>
    </source>
</evidence>
<reference evidence="10 11" key="1">
    <citation type="submission" date="2018-09" db="EMBL/GenBank/DDBJ databases">
        <title>Nocardia yunnanensis sp. nov., an actinomycete isolated from a soil sample.</title>
        <authorList>
            <person name="Zhang J."/>
        </authorList>
    </citation>
    <scope>NUCLEOTIDE SEQUENCE [LARGE SCALE GENOMIC DNA]</scope>
    <source>
        <strain evidence="10 11">CFHS0054</strain>
    </source>
</reference>
<dbReference type="Proteomes" id="UP000267164">
    <property type="component" value="Chromosome"/>
</dbReference>
<gene>
    <name evidence="10" type="ORF">D7D52_08850</name>
</gene>
<evidence type="ECO:0000313" key="11">
    <source>
        <dbReference type="Proteomes" id="UP000267164"/>
    </source>
</evidence>
<protein>
    <submittedName>
        <fullName evidence="10">Iron ABC transporter permease</fullName>
    </submittedName>
</protein>
<feature type="transmembrane region" description="Helical" evidence="9">
    <location>
        <begin position="373"/>
        <end position="391"/>
    </location>
</feature>
<keyword evidence="4" id="KW-1003">Cell membrane</keyword>
<evidence type="ECO:0000313" key="10">
    <source>
        <dbReference type="EMBL" id="AYF73956.1"/>
    </source>
</evidence>
<feature type="transmembrane region" description="Helical" evidence="9">
    <location>
        <begin position="127"/>
        <end position="148"/>
    </location>
</feature>
<keyword evidence="3" id="KW-0813">Transport</keyword>
<keyword evidence="7 9" id="KW-0472">Membrane</keyword>
<dbReference type="InterPro" id="IPR037294">
    <property type="entry name" value="ABC_BtuC-like"/>
</dbReference>
<feature type="region of interest" description="Disordered" evidence="8">
    <location>
        <begin position="1"/>
        <end position="59"/>
    </location>
</feature>
<feature type="transmembrane region" description="Helical" evidence="9">
    <location>
        <begin position="345"/>
        <end position="367"/>
    </location>
</feature>
<feature type="compositionally biased region" description="Low complexity" evidence="8">
    <location>
        <begin position="24"/>
        <end position="48"/>
    </location>
</feature>
<dbReference type="FunFam" id="1.10.3470.10:FF:000001">
    <property type="entry name" value="Vitamin B12 ABC transporter permease BtuC"/>
    <property type="match status" value="1"/>
</dbReference>
<keyword evidence="11" id="KW-1185">Reference proteome</keyword>
<dbReference type="PANTHER" id="PTHR30472:SF67">
    <property type="entry name" value="PERMEASE OF ABC TRANSPORTER-RELATED"/>
    <property type="match status" value="1"/>
</dbReference>
<evidence type="ECO:0000256" key="7">
    <source>
        <dbReference type="ARBA" id="ARBA00023136"/>
    </source>
</evidence>
<proteinExistence type="inferred from homology"/>
<comment type="similarity">
    <text evidence="2">Belongs to the binding-protein-dependent transport system permease family. FecCD subfamily.</text>
</comment>
<feature type="transmembrane region" description="Helical" evidence="9">
    <location>
        <begin position="69"/>
        <end position="93"/>
    </location>
</feature>
<feature type="transmembrane region" description="Helical" evidence="9">
    <location>
        <begin position="246"/>
        <end position="274"/>
    </location>
</feature>
<evidence type="ECO:0000256" key="8">
    <source>
        <dbReference type="SAM" id="MobiDB-lite"/>
    </source>
</evidence>
<evidence type="ECO:0000256" key="9">
    <source>
        <dbReference type="SAM" id="Phobius"/>
    </source>
</evidence>
<dbReference type="InterPro" id="IPR000522">
    <property type="entry name" value="ABC_transptr_permease_BtuC"/>
</dbReference>
<dbReference type="GO" id="GO:0033214">
    <property type="term" value="P:siderophore-iron import into cell"/>
    <property type="evidence" value="ECO:0007669"/>
    <property type="project" value="TreeGrafter"/>
</dbReference>
<sequence>MRRRWPTTCSPNTRSGRRPRTRSTSRCPTAPTSDRSMPSPSRRSPMRSIPVTDRRTGPHPVSGKAFGPLLIALCAGLLVAAVAAIGLGTVSVAPGDVLRVLAAHLGGGAPTDSLTDQIVWSFRAPRVLLAVVAGAGLSLAGLCLQNLVRNPLADPYMFGVTSGASLGAVLAMTTAALAATGFGVTGSAFAGALVSLALVFTLAQRGGRLLGSDLLLAAIAVSYLGTAATSYLQLRAKPAELRGVMFWLLGSLTGASWSSLLAPTLAVAAALLVLPALARGMNALALGDDTAAGLGVNPNRLRIGLLVISALLTASVVAAAGGIGFVGLIVPNAARLLVGPDHRRALPVSLLLGAIFLVLVDLATRTVDRPNEIPIGILTAALGAPAFLVLLRRGRRSVP</sequence>
<dbReference type="CDD" id="cd06550">
    <property type="entry name" value="TM_ABC_iron-siderophores_like"/>
    <property type="match status" value="1"/>
</dbReference>
<dbReference type="Pfam" id="PF01032">
    <property type="entry name" value="FecCD"/>
    <property type="match status" value="1"/>
</dbReference>
<dbReference type="SUPFAM" id="SSF81345">
    <property type="entry name" value="ABC transporter involved in vitamin B12 uptake, BtuC"/>
    <property type="match status" value="1"/>
</dbReference>
<organism evidence="10 11">
    <name type="scientific">Nocardia yunnanensis</name>
    <dbReference type="NCBI Taxonomy" id="2382165"/>
    <lineage>
        <taxon>Bacteria</taxon>
        <taxon>Bacillati</taxon>
        <taxon>Actinomycetota</taxon>
        <taxon>Actinomycetes</taxon>
        <taxon>Mycobacteriales</taxon>
        <taxon>Nocardiaceae</taxon>
        <taxon>Nocardia</taxon>
    </lineage>
</organism>
<evidence type="ECO:0000256" key="3">
    <source>
        <dbReference type="ARBA" id="ARBA00022448"/>
    </source>
</evidence>
<dbReference type="PANTHER" id="PTHR30472">
    <property type="entry name" value="FERRIC ENTEROBACTIN TRANSPORT SYSTEM PERMEASE PROTEIN"/>
    <property type="match status" value="1"/>
</dbReference>
<keyword evidence="6 9" id="KW-1133">Transmembrane helix</keyword>